<dbReference type="EMBL" id="BGZK01003487">
    <property type="protein sequence ID" value="GBP01846.1"/>
    <property type="molecule type" value="Genomic_DNA"/>
</dbReference>
<keyword evidence="3" id="KW-0863">Zinc-finger</keyword>
<evidence type="ECO:0000256" key="5">
    <source>
        <dbReference type="ARBA" id="ARBA00023015"/>
    </source>
</evidence>
<dbReference type="GO" id="GO:0008270">
    <property type="term" value="F:zinc ion binding"/>
    <property type="evidence" value="ECO:0007669"/>
    <property type="project" value="UniProtKB-KW"/>
</dbReference>
<dbReference type="AlphaFoldDB" id="A0A4C1SIY6"/>
<evidence type="ECO:0000256" key="6">
    <source>
        <dbReference type="ARBA" id="ARBA00023163"/>
    </source>
</evidence>
<keyword evidence="5" id="KW-0805">Transcription regulation</keyword>
<protein>
    <submittedName>
        <fullName evidence="8">Polycomb protein Su(Z)12</fullName>
    </submittedName>
</protein>
<accession>A0A4C1SIY6</accession>
<evidence type="ECO:0000313" key="8">
    <source>
        <dbReference type="EMBL" id="GBP01846.1"/>
    </source>
</evidence>
<evidence type="ECO:0000256" key="3">
    <source>
        <dbReference type="ARBA" id="ARBA00022771"/>
    </source>
</evidence>
<keyword evidence="2" id="KW-0479">Metal-binding</keyword>
<dbReference type="Pfam" id="PF09733">
    <property type="entry name" value="VEFS-Box"/>
    <property type="match status" value="1"/>
</dbReference>
<dbReference type="STRING" id="151549.A0A4C1SIY6"/>
<keyword evidence="9" id="KW-1185">Reference proteome</keyword>
<gene>
    <name evidence="8" type="primary">Su(z)12</name>
    <name evidence="8" type="ORF">EVAR_69495_1</name>
</gene>
<feature type="domain" description="Polycomb protein VEFS-Box" evidence="7">
    <location>
        <begin position="100"/>
        <end position="142"/>
    </location>
</feature>
<name>A0A4C1SIY6_EUMVA</name>
<evidence type="ECO:0000256" key="4">
    <source>
        <dbReference type="ARBA" id="ARBA00022833"/>
    </source>
</evidence>
<dbReference type="OrthoDB" id="166746at2759"/>
<reference evidence="8 9" key="1">
    <citation type="journal article" date="2019" name="Commun. Biol.">
        <title>The bagworm genome reveals a unique fibroin gene that provides high tensile strength.</title>
        <authorList>
            <person name="Kono N."/>
            <person name="Nakamura H."/>
            <person name="Ohtoshi R."/>
            <person name="Tomita M."/>
            <person name="Numata K."/>
            <person name="Arakawa K."/>
        </authorList>
    </citation>
    <scope>NUCLEOTIDE SEQUENCE [LARGE SCALE GENOMIC DNA]</scope>
</reference>
<comment type="similarity">
    <text evidence="1">Belongs to the VEFS (VRN2-EMF2-FIS2-SU(Z)12) family.</text>
</comment>
<dbReference type="Proteomes" id="UP000299102">
    <property type="component" value="Unassembled WGS sequence"/>
</dbReference>
<evidence type="ECO:0000313" key="9">
    <source>
        <dbReference type="Proteomes" id="UP000299102"/>
    </source>
</evidence>
<evidence type="ECO:0000259" key="7">
    <source>
        <dbReference type="Pfam" id="PF09733"/>
    </source>
</evidence>
<evidence type="ECO:0000256" key="1">
    <source>
        <dbReference type="ARBA" id="ARBA00007416"/>
    </source>
</evidence>
<sequence>MAITETATGIAAVATATSAAAAATAATAAEHTKLNGHQQEQELFCRITIRFSWTLWLFICSYLWSCQAYNCNKLIGLSSQKTKTCLDEFMVLDEDDLSNQRPYITGHNRLYHHTETRLPVHPKELDIDSEGESDPLWLRQNHTNDR</sequence>
<keyword evidence="4" id="KW-0862">Zinc</keyword>
<evidence type="ECO:0000256" key="2">
    <source>
        <dbReference type="ARBA" id="ARBA00022723"/>
    </source>
</evidence>
<proteinExistence type="inferred from homology"/>
<organism evidence="8 9">
    <name type="scientific">Eumeta variegata</name>
    <name type="common">Bagworm moth</name>
    <name type="synonym">Eumeta japonica</name>
    <dbReference type="NCBI Taxonomy" id="151549"/>
    <lineage>
        <taxon>Eukaryota</taxon>
        <taxon>Metazoa</taxon>
        <taxon>Ecdysozoa</taxon>
        <taxon>Arthropoda</taxon>
        <taxon>Hexapoda</taxon>
        <taxon>Insecta</taxon>
        <taxon>Pterygota</taxon>
        <taxon>Neoptera</taxon>
        <taxon>Endopterygota</taxon>
        <taxon>Lepidoptera</taxon>
        <taxon>Glossata</taxon>
        <taxon>Ditrysia</taxon>
        <taxon>Tineoidea</taxon>
        <taxon>Psychidae</taxon>
        <taxon>Oiketicinae</taxon>
        <taxon>Eumeta</taxon>
    </lineage>
</organism>
<comment type="caution">
    <text evidence="8">The sequence shown here is derived from an EMBL/GenBank/DDBJ whole genome shotgun (WGS) entry which is preliminary data.</text>
</comment>
<keyword evidence="6" id="KW-0804">Transcription</keyword>
<dbReference type="InterPro" id="IPR019135">
    <property type="entry name" value="Polycomb_protein_VEFS-Box"/>
</dbReference>